<dbReference type="EMBL" id="BJFL01000007">
    <property type="protein sequence ID" value="GDY30477.1"/>
    <property type="molecule type" value="Genomic_DNA"/>
</dbReference>
<proteinExistence type="predicted"/>
<keyword evidence="3" id="KW-1185">Reference proteome</keyword>
<dbReference type="InterPro" id="IPR053521">
    <property type="entry name" value="McjB-like"/>
</dbReference>
<reference evidence="3" key="1">
    <citation type="submission" date="2019-04" db="EMBL/GenBank/DDBJ databases">
        <title>Draft genome sequence of Pseudonocardiaceae bacterium SL3-2-4.</title>
        <authorList>
            <person name="Ningsih F."/>
            <person name="Yokota A."/>
            <person name="Sakai Y."/>
            <person name="Nanatani K."/>
            <person name="Yabe S."/>
            <person name="Oetari A."/>
            <person name="Sjamsuridzal W."/>
        </authorList>
    </citation>
    <scope>NUCLEOTIDE SEQUENCE [LARGE SCALE GENOMIC DNA]</scope>
    <source>
        <strain evidence="3">SL3-2-4</strain>
    </source>
</reference>
<dbReference type="RefSeq" id="WP_192909465.1">
    <property type="nucleotide sequence ID" value="NZ_BJFL01000007.1"/>
</dbReference>
<dbReference type="AlphaFoldDB" id="A0A4D4J949"/>
<feature type="domain" description="Microcin J25-processing protein McjB C-terminal" evidence="1">
    <location>
        <begin position="7"/>
        <end position="117"/>
    </location>
</feature>
<accession>A0A4D4J949</accession>
<name>A0A4D4J949_9PSEU</name>
<gene>
    <name evidence="2" type="ORF">GTS_21100</name>
</gene>
<evidence type="ECO:0000313" key="2">
    <source>
        <dbReference type="EMBL" id="GDY30477.1"/>
    </source>
</evidence>
<comment type="caution">
    <text evidence="2">The sequence shown here is derived from an EMBL/GenBank/DDBJ whole genome shotgun (WGS) entry which is preliminary data.</text>
</comment>
<dbReference type="Pfam" id="PF13471">
    <property type="entry name" value="Transglut_core3"/>
    <property type="match status" value="1"/>
</dbReference>
<sequence>MAAALAVTTVRAAVRLLPFGRITGFVRAVNTGREATRGEIERALHAVDAAATWLPFRVACLERSLAGLVLLAARRRRATWCLGVRQTPPIAMHAWLADAAGQPVAELEVMPTYRTILTVPSEPTGEITP</sequence>
<dbReference type="InterPro" id="IPR032708">
    <property type="entry name" value="McjB_C"/>
</dbReference>
<evidence type="ECO:0000313" key="3">
    <source>
        <dbReference type="Proteomes" id="UP000298860"/>
    </source>
</evidence>
<dbReference type="Proteomes" id="UP000298860">
    <property type="component" value="Unassembled WGS sequence"/>
</dbReference>
<protein>
    <recommendedName>
        <fullName evidence="1">Microcin J25-processing protein McjB C-terminal domain-containing protein</fullName>
    </recommendedName>
</protein>
<organism evidence="2 3">
    <name type="scientific">Gandjariella thermophila</name>
    <dbReference type="NCBI Taxonomy" id="1931992"/>
    <lineage>
        <taxon>Bacteria</taxon>
        <taxon>Bacillati</taxon>
        <taxon>Actinomycetota</taxon>
        <taxon>Actinomycetes</taxon>
        <taxon>Pseudonocardiales</taxon>
        <taxon>Pseudonocardiaceae</taxon>
        <taxon>Gandjariella</taxon>
    </lineage>
</organism>
<dbReference type="NCBIfam" id="NF033537">
    <property type="entry name" value="lasso_biosyn_B2"/>
    <property type="match status" value="1"/>
</dbReference>
<evidence type="ECO:0000259" key="1">
    <source>
        <dbReference type="Pfam" id="PF13471"/>
    </source>
</evidence>